<dbReference type="PANTHER" id="PTHR30121">
    <property type="entry name" value="UNCHARACTERIZED PROTEIN YJGR-RELATED"/>
    <property type="match status" value="1"/>
</dbReference>
<feature type="compositionally biased region" description="Basic and acidic residues" evidence="1">
    <location>
        <begin position="753"/>
        <end position="765"/>
    </location>
</feature>
<protein>
    <submittedName>
        <fullName evidence="3">Type IV secretory pathway VirB4 components-like protein</fullName>
    </submittedName>
</protein>
<dbReference type="InterPro" id="IPR043964">
    <property type="entry name" value="P-loop_TraG"/>
</dbReference>
<evidence type="ECO:0000256" key="1">
    <source>
        <dbReference type="SAM" id="MobiDB-lite"/>
    </source>
</evidence>
<dbReference type="Gene3D" id="1.10.8.730">
    <property type="match status" value="1"/>
</dbReference>
<proteinExistence type="predicted"/>
<evidence type="ECO:0000313" key="4">
    <source>
        <dbReference type="Proteomes" id="UP000053904"/>
    </source>
</evidence>
<evidence type="ECO:0000259" key="2">
    <source>
        <dbReference type="Pfam" id="PF19044"/>
    </source>
</evidence>
<organism evidence="3 4">
    <name type="scientific">candidate division WS6 bacterium 34_10</name>
    <dbReference type="NCBI Taxonomy" id="1641389"/>
    <lineage>
        <taxon>Bacteria</taxon>
        <taxon>Candidatus Dojkabacteria</taxon>
    </lineage>
</organism>
<accession>A0A124FX70</accession>
<dbReference type="EMBL" id="LGGO01000067">
    <property type="protein sequence ID" value="KUK77095.1"/>
    <property type="molecule type" value="Genomic_DNA"/>
</dbReference>
<feature type="region of interest" description="Disordered" evidence="1">
    <location>
        <begin position="753"/>
        <end position="815"/>
    </location>
</feature>
<gene>
    <name evidence="3" type="ORF">XD93_0541</name>
</gene>
<comment type="caution">
    <text evidence="3">The sequence shown here is derived from an EMBL/GenBank/DDBJ whole genome shotgun (WGS) entry which is preliminary data.</text>
</comment>
<dbReference type="InterPro" id="IPR051162">
    <property type="entry name" value="T4SS_component"/>
</dbReference>
<dbReference type="AlphaFoldDB" id="A0A124FX70"/>
<dbReference type="CDD" id="cd01127">
    <property type="entry name" value="TrwB_TraG_TraD_VirD4"/>
    <property type="match status" value="1"/>
</dbReference>
<dbReference type="Pfam" id="PF19044">
    <property type="entry name" value="P-loop_TraG"/>
    <property type="match status" value="1"/>
</dbReference>
<name>A0A124FX70_9BACT</name>
<feature type="region of interest" description="Disordered" evidence="1">
    <location>
        <begin position="1"/>
        <end position="23"/>
    </location>
</feature>
<dbReference type="NCBIfam" id="NF045971">
    <property type="entry name" value="conju_CD1110"/>
    <property type="match status" value="1"/>
</dbReference>
<evidence type="ECO:0000313" key="3">
    <source>
        <dbReference type="EMBL" id="KUK77095.1"/>
    </source>
</evidence>
<dbReference type="PATRIC" id="fig|1641389.3.peg.647"/>
<dbReference type="PANTHER" id="PTHR30121:SF6">
    <property type="entry name" value="SLR6007 PROTEIN"/>
    <property type="match status" value="1"/>
</dbReference>
<dbReference type="InterPro" id="IPR027417">
    <property type="entry name" value="P-loop_NTPase"/>
</dbReference>
<dbReference type="Proteomes" id="UP000053904">
    <property type="component" value="Unassembled WGS sequence"/>
</dbReference>
<sequence length="815" mass="93982">MENNNLKNEIKSPVMDKLNQSNPTDTFQKVQTQVQQEVDAIKQQRENGAPTKDRYEDTVVEKEEKKNFIFRFLDKLAAIYDKNNKNKPKKTDTNNKKDQAELSAEAIERPSGDFSGLSLQDIVAPIDLEVDFNHLQMGDYYFKTFFVSSYPRFVGPNWLSPIINFENSLRISTFYYPVDSKIILEKLKKKIGEMEATLYSQMEDRKVIDASLKVKLADAQQLQDSIAEGSEKFFHFAMYITIYAPTEELLEKYSKNVTSTMAAMNVTAKQATLLQEPGFISTQPLGLDKMHITRNMDTTSLATTFPFVTSELTMDHGIMYGINLHNNSLVVFDRFELENANSVVFATSGAGKSYFVKLEAIRSLMMGTDVIVVDPEREYEDLAKSVEGAYISFSQDQGHKMNPFELSGVEIDDDDEDELRMKLLSLHGFFKVMFEGLSNIESSILDRALILTYREKGINFDPRTQTKEPPLLEDLYKVLKGMAEEEAHGLARRMEKYIVGSGAGVFNEASNFEIDNPFTVFSVRDLQDELKPLAMYLMLDFIWTRIRRDQKRRLLIVDEAWYMMQREDSAKFMYSIAKRARKYYLGLTTITQDVADFMTNDMGKAIISNSAIQMLMKQSPSAVDKLQEVFNLSDGERNFLLNCERGQGLFFAGSNHVGIHVISSKAEHEIITSDPKDLEEKRNRKEMGIEDTRTIEEKAQIFEAPTIMQPAREQTSVTQQMNLIEKAAQRRKEEKEQIEKERDIYEKEVREKLQKQDEELNPDRYAHKRTFQDEIEENTIPGQVVKERRNIQKNRQHMTPQGMVNFSEDEEDEQE</sequence>
<reference evidence="4" key="1">
    <citation type="journal article" date="2015" name="MBio">
        <title>Genome-Resolved Metagenomic Analysis Reveals Roles for Candidate Phyla and Other Microbial Community Members in Biogeochemical Transformations in Oil Reservoirs.</title>
        <authorList>
            <person name="Hu P."/>
            <person name="Tom L."/>
            <person name="Singh A."/>
            <person name="Thomas B.C."/>
            <person name="Baker B.J."/>
            <person name="Piceno Y.M."/>
            <person name="Andersen G.L."/>
            <person name="Banfield J.F."/>
        </authorList>
    </citation>
    <scope>NUCLEOTIDE SEQUENCE [LARGE SCALE GENOMIC DNA]</scope>
</reference>
<dbReference type="Gene3D" id="3.40.50.300">
    <property type="entry name" value="P-loop containing nucleotide triphosphate hydrolases"/>
    <property type="match status" value="1"/>
</dbReference>
<feature type="domain" description="TraG P-loop" evidence="2">
    <location>
        <begin position="337"/>
        <end position="645"/>
    </location>
</feature>
<dbReference type="SUPFAM" id="SSF52540">
    <property type="entry name" value="P-loop containing nucleoside triphosphate hydrolases"/>
    <property type="match status" value="1"/>
</dbReference>